<evidence type="ECO:0000256" key="3">
    <source>
        <dbReference type="ARBA" id="ARBA00006427"/>
    </source>
</evidence>
<organism evidence="7 8">
    <name type="scientific">Limulus polyphemus</name>
    <name type="common">Atlantic horseshoe crab</name>
    <dbReference type="NCBI Taxonomy" id="6850"/>
    <lineage>
        <taxon>Eukaryota</taxon>
        <taxon>Metazoa</taxon>
        <taxon>Ecdysozoa</taxon>
        <taxon>Arthropoda</taxon>
        <taxon>Chelicerata</taxon>
        <taxon>Merostomata</taxon>
        <taxon>Xiphosura</taxon>
        <taxon>Limulidae</taxon>
        <taxon>Limulus</taxon>
    </lineage>
</organism>
<evidence type="ECO:0000256" key="4">
    <source>
        <dbReference type="ARBA" id="ARBA00023242"/>
    </source>
</evidence>
<dbReference type="Pfam" id="PF12333">
    <property type="entry name" value="Ipi1_N"/>
    <property type="match status" value="1"/>
</dbReference>
<proteinExistence type="inferred from homology"/>
<feature type="domain" description="TEX10-like TPR repeats" evidence="6">
    <location>
        <begin position="524"/>
        <end position="802"/>
    </location>
</feature>
<dbReference type="Proteomes" id="UP000694941">
    <property type="component" value="Unplaced"/>
</dbReference>
<dbReference type="Gene3D" id="1.25.10.10">
    <property type="entry name" value="Leucine-rich Repeat Variant"/>
    <property type="match status" value="1"/>
</dbReference>
<gene>
    <name evidence="8" type="primary">LOC106467516</name>
</gene>
<comment type="similarity">
    <text evidence="3">Belongs to the IPI1/TEX10 family.</text>
</comment>
<comment type="subcellular location">
    <subcellularLocation>
        <location evidence="1">Nucleus</location>
        <location evidence="1">Nucleolus</location>
    </subcellularLocation>
    <subcellularLocation>
        <location evidence="2">Nucleus</location>
        <location evidence="2">Nucleoplasm</location>
    </subcellularLocation>
</comment>
<evidence type="ECO:0000313" key="7">
    <source>
        <dbReference type="Proteomes" id="UP000694941"/>
    </source>
</evidence>
<dbReference type="InterPro" id="IPR011989">
    <property type="entry name" value="ARM-like"/>
</dbReference>
<reference evidence="8" key="1">
    <citation type="submission" date="2025-08" db="UniProtKB">
        <authorList>
            <consortium name="RefSeq"/>
        </authorList>
    </citation>
    <scope>IDENTIFICATION</scope>
    <source>
        <tissue evidence="8">Muscle</tissue>
    </source>
</reference>
<feature type="domain" description="Pre-rRNA-processing protein Ipi1 N-terminal" evidence="5">
    <location>
        <begin position="132"/>
        <end position="235"/>
    </location>
</feature>
<name>A0ABM1BJN9_LIMPO</name>
<keyword evidence="7" id="KW-1185">Reference proteome</keyword>
<protein>
    <submittedName>
        <fullName evidence="8">Testis-expressed protein 10 homolog</fullName>
    </submittedName>
</protein>
<dbReference type="InterPro" id="IPR024679">
    <property type="entry name" value="Ipi1_N"/>
</dbReference>
<accession>A0ABM1BJN9</accession>
<dbReference type="InterPro" id="IPR057949">
    <property type="entry name" value="TPR_TEX10"/>
</dbReference>
<evidence type="ECO:0000313" key="8">
    <source>
        <dbReference type="RefSeq" id="XP_013783328.1"/>
    </source>
</evidence>
<dbReference type="PANTHER" id="PTHR16056:SF2">
    <property type="entry name" value="TESTIS-EXPRESSED PROTEIN 10"/>
    <property type="match status" value="1"/>
</dbReference>
<dbReference type="GeneID" id="106467516"/>
<dbReference type="Pfam" id="PF25781">
    <property type="entry name" value="TPR_TEX10"/>
    <property type="match status" value="1"/>
</dbReference>
<evidence type="ECO:0000256" key="2">
    <source>
        <dbReference type="ARBA" id="ARBA00004642"/>
    </source>
</evidence>
<keyword evidence="4" id="KW-0539">Nucleus</keyword>
<evidence type="ECO:0000259" key="5">
    <source>
        <dbReference type="Pfam" id="PF12333"/>
    </source>
</evidence>
<dbReference type="PANTHER" id="PTHR16056">
    <property type="entry name" value="REGULATOR OF MICROTUBULE DYNAMICS PROTEIN"/>
    <property type="match status" value="1"/>
</dbReference>
<dbReference type="RefSeq" id="XP_013783328.1">
    <property type="nucleotide sequence ID" value="XM_013927874.2"/>
</dbReference>
<dbReference type="InterPro" id="IPR016024">
    <property type="entry name" value="ARM-type_fold"/>
</dbReference>
<dbReference type="SUPFAM" id="SSF48371">
    <property type="entry name" value="ARM repeat"/>
    <property type="match status" value="1"/>
</dbReference>
<evidence type="ECO:0000256" key="1">
    <source>
        <dbReference type="ARBA" id="ARBA00004604"/>
    </source>
</evidence>
<evidence type="ECO:0000259" key="6">
    <source>
        <dbReference type="Pfam" id="PF25781"/>
    </source>
</evidence>
<sequence>MGKKRKNQDFQKVKFKVGRKLPKGTNVTDTSFKARKIAVPFQIKLTNTEEPKTHRKLTVKDLLSRLQHYSPSTRHESLMGLKDLLTQNSELIDSNLASLVEQLSELTTDKDVAVRKAVLKVLNIIFGHIKSEQIIPFFPILTSYLCCALTHIISDIRHDSLSLLDLLLEKFPDLVCSYSDRLMPNFMEQISTKKTVSLGSTSNFTETRILAVSPGDKITSQVWRVKVLTRVANFLKAALTSFQKQDLMNPHEGELEVHWDRFRPTEISVFQHSAHEPQLAVKYSLSNQHKVAVNDIGCLKNAEFVQNFITVLMPLLVETWIEASPQATTDSPGSVLSPEAAETLQCVLCVMELLGELVSVLSTETEALNMDWFRENFRKDFLQHFFRWFPYSQHHRFVKKKKQKNLISKVPSTRLNLTICSLFTLLVPKLGESLGSLHKRITKYLIKLIEKEELEPGVDIELLLKVIRNLLIANNVIDDRLMNALLDFYRVLQPEQKDYRVLLDFFMELALDPQFYYMKDNSSLASWLQFFPYEIIQKFPANLAILVTAARKLASRGVPDFLLGLQDCEVQIIEMIRDLPDGPEHLVIQRHLVELVCKIPQLSLNSFHLLSEISSHKLICVKNLLYLIQILNQRFLRNEPGFPGGEFVSLLLSSAIGVLKQGQNKLCKEWREKIDLLILANLSCFCLVPSKQDDLYRQMEITRGVCSVIREWPDNLNVKKIFNTYLKQFFEIFRYLPVHSASAVLWLATELSSTNKEKELDKDLSWDLVQLSLATLAILLRYERDRSVNEDFDENYHSLVLNITTRYLKSCSSTTLLYDSLNQCTTSKLRISTQFHNVVLCML</sequence>